<organism evidence="1">
    <name type="scientific">Anguilla anguilla</name>
    <name type="common">European freshwater eel</name>
    <name type="synonym">Muraena anguilla</name>
    <dbReference type="NCBI Taxonomy" id="7936"/>
    <lineage>
        <taxon>Eukaryota</taxon>
        <taxon>Metazoa</taxon>
        <taxon>Chordata</taxon>
        <taxon>Craniata</taxon>
        <taxon>Vertebrata</taxon>
        <taxon>Euteleostomi</taxon>
        <taxon>Actinopterygii</taxon>
        <taxon>Neopterygii</taxon>
        <taxon>Teleostei</taxon>
        <taxon>Anguilliformes</taxon>
        <taxon>Anguillidae</taxon>
        <taxon>Anguilla</taxon>
    </lineage>
</organism>
<dbReference type="EMBL" id="GBXM01074719">
    <property type="protein sequence ID" value="JAH33858.1"/>
    <property type="molecule type" value="Transcribed_RNA"/>
</dbReference>
<reference evidence="1" key="2">
    <citation type="journal article" date="2015" name="Fish Shellfish Immunol.">
        <title>Early steps in the European eel (Anguilla anguilla)-Vibrio vulnificus interaction in the gills: Role of the RtxA13 toxin.</title>
        <authorList>
            <person name="Callol A."/>
            <person name="Pajuelo D."/>
            <person name="Ebbesson L."/>
            <person name="Teles M."/>
            <person name="MacKenzie S."/>
            <person name="Amaro C."/>
        </authorList>
    </citation>
    <scope>NUCLEOTIDE SEQUENCE</scope>
</reference>
<dbReference type="AlphaFoldDB" id="A0A0E9S026"/>
<sequence length="28" mass="3206">MNASMESTQIMDMFEKSKVVKICAPMVR</sequence>
<proteinExistence type="predicted"/>
<accession>A0A0E9S026</accession>
<evidence type="ECO:0000313" key="1">
    <source>
        <dbReference type="EMBL" id="JAH33858.1"/>
    </source>
</evidence>
<name>A0A0E9S026_ANGAN</name>
<reference evidence="1" key="1">
    <citation type="submission" date="2014-11" db="EMBL/GenBank/DDBJ databases">
        <authorList>
            <person name="Amaro Gonzalez C."/>
        </authorList>
    </citation>
    <scope>NUCLEOTIDE SEQUENCE</scope>
</reference>
<protein>
    <submittedName>
        <fullName evidence="1">Uncharacterized protein</fullName>
    </submittedName>
</protein>